<name>A0A6C0HVZ5_9ZZZZ</name>
<feature type="region of interest" description="Disordered" evidence="1">
    <location>
        <begin position="64"/>
        <end position="89"/>
    </location>
</feature>
<feature type="region of interest" description="Disordered" evidence="1">
    <location>
        <begin position="1"/>
        <end position="37"/>
    </location>
</feature>
<sequence>MRRSRTRTRSSMRQRRGGQTAYQQTNSAAQGAYDTAGNALTSTGNALGDVGTSVVKKTTEAGNWLSGLFKPPAPQAGGSRRRKRSSKGKGFLGMFNIFSRKRQGRSRKGGAAIMGTNSNTNMKPFAGQAVSAPVTKSFSATGGRRRRRGGQTTLHSYPAAGGSRRRRGGQYFVW</sequence>
<evidence type="ECO:0000256" key="1">
    <source>
        <dbReference type="SAM" id="MobiDB-lite"/>
    </source>
</evidence>
<protein>
    <submittedName>
        <fullName evidence="2">Uncharacterized protein</fullName>
    </submittedName>
</protein>
<organism evidence="2">
    <name type="scientific">viral metagenome</name>
    <dbReference type="NCBI Taxonomy" id="1070528"/>
    <lineage>
        <taxon>unclassified sequences</taxon>
        <taxon>metagenomes</taxon>
        <taxon>organismal metagenomes</taxon>
    </lineage>
</organism>
<proteinExistence type="predicted"/>
<evidence type="ECO:0000313" key="2">
    <source>
        <dbReference type="EMBL" id="QHT84901.1"/>
    </source>
</evidence>
<dbReference type="AlphaFoldDB" id="A0A6C0HVZ5"/>
<feature type="compositionally biased region" description="Basic residues" evidence="1">
    <location>
        <begin position="1"/>
        <end position="16"/>
    </location>
</feature>
<reference evidence="2" key="1">
    <citation type="journal article" date="2020" name="Nature">
        <title>Giant virus diversity and host interactions through global metagenomics.</title>
        <authorList>
            <person name="Schulz F."/>
            <person name="Roux S."/>
            <person name="Paez-Espino D."/>
            <person name="Jungbluth S."/>
            <person name="Walsh D.A."/>
            <person name="Denef V.J."/>
            <person name="McMahon K.D."/>
            <person name="Konstantinidis K.T."/>
            <person name="Eloe-Fadrosh E.A."/>
            <person name="Kyrpides N.C."/>
            <person name="Woyke T."/>
        </authorList>
    </citation>
    <scope>NUCLEOTIDE SEQUENCE</scope>
    <source>
        <strain evidence="2">GVMAG-M-3300023184-178</strain>
    </source>
</reference>
<accession>A0A6C0HVZ5</accession>
<dbReference type="EMBL" id="MN740028">
    <property type="protein sequence ID" value="QHT84901.1"/>
    <property type="molecule type" value="Genomic_DNA"/>
</dbReference>